<gene>
    <name evidence="4" type="ORF">GCM10022252_05570</name>
</gene>
<reference evidence="5" key="1">
    <citation type="journal article" date="2019" name="Int. J. Syst. Evol. Microbiol.">
        <title>The Global Catalogue of Microorganisms (GCM) 10K type strain sequencing project: providing services to taxonomists for standard genome sequencing and annotation.</title>
        <authorList>
            <consortium name="The Broad Institute Genomics Platform"/>
            <consortium name="The Broad Institute Genome Sequencing Center for Infectious Disease"/>
            <person name="Wu L."/>
            <person name="Ma J."/>
        </authorList>
    </citation>
    <scope>NUCLEOTIDE SEQUENCE [LARGE SCALE GENOMIC DNA]</scope>
    <source>
        <strain evidence="5">JCM 17388</strain>
    </source>
</reference>
<organism evidence="4 5">
    <name type="scientific">Streptosporangium oxazolinicum</name>
    <dbReference type="NCBI Taxonomy" id="909287"/>
    <lineage>
        <taxon>Bacteria</taxon>
        <taxon>Bacillati</taxon>
        <taxon>Actinomycetota</taxon>
        <taxon>Actinomycetes</taxon>
        <taxon>Streptosporangiales</taxon>
        <taxon>Streptosporangiaceae</taxon>
        <taxon>Streptosporangium</taxon>
    </lineage>
</organism>
<evidence type="ECO:0000256" key="2">
    <source>
        <dbReference type="SAM" id="Phobius"/>
    </source>
</evidence>
<proteinExistence type="predicted"/>
<accession>A0ABP8ABS8</accession>
<feature type="compositionally biased region" description="Basic residues" evidence="1">
    <location>
        <begin position="12"/>
        <end position="21"/>
    </location>
</feature>
<feature type="domain" description="DUF5667" evidence="3">
    <location>
        <begin position="95"/>
        <end position="187"/>
    </location>
</feature>
<dbReference type="Pfam" id="PF18915">
    <property type="entry name" value="DUF5667"/>
    <property type="match status" value="1"/>
</dbReference>
<evidence type="ECO:0000259" key="3">
    <source>
        <dbReference type="Pfam" id="PF18915"/>
    </source>
</evidence>
<keyword evidence="2" id="KW-0812">Transmembrane</keyword>
<sequence>MGKWLPGLSRRSQARIQKRVSRLGARMTAGPRPEFNARLRERLTQSPPGEDVPERPPAGPRHSRRRSRVGLFPQVLSVALVTAMVVSGMWTYRSMPGDTFYPLKRAAERTLFHLSSDAAERADRSFGYAETRALEVKELLGSGEREDEREEVIGETLQAMEDTTRSAVTSLRQIRRRDSARAKELKRFVQKQRTQIAGMIPKMGAENQRKAHVYLNYIEGLASPE</sequence>
<dbReference type="EMBL" id="BAABAQ010000001">
    <property type="protein sequence ID" value="GAA4181341.1"/>
    <property type="molecule type" value="Genomic_DNA"/>
</dbReference>
<protein>
    <recommendedName>
        <fullName evidence="3">DUF5667 domain-containing protein</fullName>
    </recommendedName>
</protein>
<evidence type="ECO:0000313" key="5">
    <source>
        <dbReference type="Proteomes" id="UP001501251"/>
    </source>
</evidence>
<dbReference type="Proteomes" id="UP001501251">
    <property type="component" value="Unassembled WGS sequence"/>
</dbReference>
<name>A0ABP8ABS8_9ACTN</name>
<comment type="caution">
    <text evidence="4">The sequence shown here is derived from an EMBL/GenBank/DDBJ whole genome shotgun (WGS) entry which is preliminary data.</text>
</comment>
<dbReference type="InterPro" id="IPR043725">
    <property type="entry name" value="DUF5667"/>
</dbReference>
<evidence type="ECO:0000313" key="4">
    <source>
        <dbReference type="EMBL" id="GAA4181341.1"/>
    </source>
</evidence>
<feature type="region of interest" description="Disordered" evidence="1">
    <location>
        <begin position="1"/>
        <end position="67"/>
    </location>
</feature>
<feature type="transmembrane region" description="Helical" evidence="2">
    <location>
        <begin position="71"/>
        <end position="92"/>
    </location>
</feature>
<keyword evidence="5" id="KW-1185">Reference proteome</keyword>
<evidence type="ECO:0000256" key="1">
    <source>
        <dbReference type="SAM" id="MobiDB-lite"/>
    </source>
</evidence>
<keyword evidence="2" id="KW-0472">Membrane</keyword>
<keyword evidence="2" id="KW-1133">Transmembrane helix</keyword>